<comment type="caution">
    <text evidence="4">The sequence shown here is derived from an EMBL/GenBank/DDBJ whole genome shotgun (WGS) entry which is preliminary data.</text>
</comment>
<evidence type="ECO:0000256" key="2">
    <source>
        <dbReference type="SAM" id="SignalP"/>
    </source>
</evidence>
<feature type="signal peptide" evidence="2">
    <location>
        <begin position="1"/>
        <end position="17"/>
    </location>
</feature>
<dbReference type="AlphaFoldDB" id="A0A9W7A9U7"/>
<keyword evidence="2" id="KW-0732">Signal</keyword>
<accession>A0A9W7A9U7</accession>
<proteinExistence type="predicted"/>
<evidence type="ECO:0000259" key="3">
    <source>
        <dbReference type="Pfam" id="PF00085"/>
    </source>
</evidence>
<keyword evidence="1" id="KW-1015">Disulfide bond</keyword>
<evidence type="ECO:0000256" key="1">
    <source>
        <dbReference type="ARBA" id="ARBA00023157"/>
    </source>
</evidence>
<dbReference type="Proteomes" id="UP001165082">
    <property type="component" value="Unassembled WGS sequence"/>
</dbReference>
<dbReference type="CDD" id="cd02947">
    <property type="entry name" value="TRX_family"/>
    <property type="match status" value="1"/>
</dbReference>
<dbReference type="InterPro" id="IPR036249">
    <property type="entry name" value="Thioredoxin-like_sf"/>
</dbReference>
<organism evidence="4 5">
    <name type="scientific">Triparma retinervis</name>
    <dbReference type="NCBI Taxonomy" id="2557542"/>
    <lineage>
        <taxon>Eukaryota</taxon>
        <taxon>Sar</taxon>
        <taxon>Stramenopiles</taxon>
        <taxon>Ochrophyta</taxon>
        <taxon>Bolidophyceae</taxon>
        <taxon>Parmales</taxon>
        <taxon>Triparmaceae</taxon>
        <taxon>Triparma</taxon>
    </lineage>
</organism>
<evidence type="ECO:0000313" key="4">
    <source>
        <dbReference type="EMBL" id="GMH65557.1"/>
    </source>
</evidence>
<evidence type="ECO:0000313" key="5">
    <source>
        <dbReference type="Proteomes" id="UP001165082"/>
    </source>
</evidence>
<sequence length="104" mass="11417">MIKTILLLICLVALSSSTRVPFMAHSRNFQSLRVRGGEVHSLPTLSDVDVAIAQVDVDENAETAAKYDVSAMPTFVFIKNGEIVDRLSGANADRLREMIQKLAE</sequence>
<keyword evidence="5" id="KW-1185">Reference proteome</keyword>
<dbReference type="InterPro" id="IPR013766">
    <property type="entry name" value="Thioredoxin_domain"/>
</dbReference>
<gene>
    <name evidence="4" type="ORF">TrRE_jg9134</name>
</gene>
<dbReference type="Gene3D" id="3.40.30.10">
    <property type="entry name" value="Glutaredoxin"/>
    <property type="match status" value="1"/>
</dbReference>
<dbReference type="Pfam" id="PF00085">
    <property type="entry name" value="Thioredoxin"/>
    <property type="match status" value="1"/>
</dbReference>
<feature type="chain" id="PRO_5040834929" description="Thioredoxin domain-containing protein" evidence="2">
    <location>
        <begin position="18"/>
        <end position="104"/>
    </location>
</feature>
<dbReference type="SUPFAM" id="SSF52833">
    <property type="entry name" value="Thioredoxin-like"/>
    <property type="match status" value="1"/>
</dbReference>
<reference evidence="4" key="1">
    <citation type="submission" date="2022-07" db="EMBL/GenBank/DDBJ databases">
        <title>Genome analysis of Parmales, a sister group of diatoms, reveals the evolutionary specialization of diatoms from phago-mixotrophs to photoautotrophs.</title>
        <authorList>
            <person name="Ban H."/>
            <person name="Sato S."/>
            <person name="Yoshikawa S."/>
            <person name="Kazumasa Y."/>
            <person name="Nakamura Y."/>
            <person name="Ichinomiya M."/>
            <person name="Saitoh K."/>
            <person name="Sato N."/>
            <person name="Blanc-Mathieu R."/>
            <person name="Endo H."/>
            <person name="Kuwata A."/>
            <person name="Ogata H."/>
        </authorList>
    </citation>
    <scope>NUCLEOTIDE SEQUENCE</scope>
</reference>
<feature type="domain" description="Thioredoxin" evidence="3">
    <location>
        <begin position="45"/>
        <end position="100"/>
    </location>
</feature>
<dbReference type="OrthoDB" id="2121326at2759"/>
<dbReference type="PANTHER" id="PTHR46115">
    <property type="entry name" value="THIOREDOXIN-LIKE PROTEIN 1"/>
    <property type="match status" value="1"/>
</dbReference>
<name>A0A9W7A9U7_9STRA</name>
<dbReference type="EMBL" id="BRXZ01002584">
    <property type="protein sequence ID" value="GMH65557.1"/>
    <property type="molecule type" value="Genomic_DNA"/>
</dbReference>
<protein>
    <recommendedName>
        <fullName evidence="3">Thioredoxin domain-containing protein</fullName>
    </recommendedName>
</protein>